<dbReference type="PIR" id="S74525">
    <property type="entry name" value="S74525"/>
</dbReference>
<dbReference type="PaxDb" id="1148-1651749"/>
<accession>P72675</accession>
<dbReference type="InterPro" id="IPR021437">
    <property type="entry name" value="DUF3086"/>
</dbReference>
<dbReference type="KEGG" id="syn:slr0731"/>
<dbReference type="STRING" id="1148.gene:10497532"/>
<feature type="region of interest" description="Disordered" evidence="2">
    <location>
        <begin position="1"/>
        <end position="42"/>
    </location>
</feature>
<evidence type="ECO:0000256" key="1">
    <source>
        <dbReference type="SAM" id="Coils"/>
    </source>
</evidence>
<reference evidence="3 4" key="1">
    <citation type="journal article" date="1995" name="DNA Res.">
        <title>Sequence analysis of the genome of the unicellular cyanobacterium Synechocystis sp. strain PCC6803. I. Sequence features in the 1 Mb region from map positions 64% to 92% of the genome.</title>
        <authorList>
            <person name="Kaneko T."/>
            <person name="Tanaka A."/>
            <person name="Sato S."/>
            <person name="Kotani H."/>
            <person name="Sazuka T."/>
            <person name="Miyajima N."/>
            <person name="Sugiura M."/>
            <person name="Tabata S."/>
        </authorList>
    </citation>
    <scope>NUCLEOTIDE SEQUENCE [LARGE SCALE GENOMIC DNA]</scope>
    <source>
        <strain evidence="4">ATCC 27184 / PCC 6803 / Kazusa</strain>
    </source>
</reference>
<dbReference type="Pfam" id="PF11285">
    <property type="entry name" value="DUF3086"/>
    <property type="match status" value="1"/>
</dbReference>
<dbReference type="AlphaFoldDB" id="P72675"/>
<dbReference type="EMBL" id="BA000022">
    <property type="protein sequence ID" value="BAA16677.1"/>
    <property type="molecule type" value="Genomic_DNA"/>
</dbReference>
<dbReference type="eggNOG" id="COG5217">
    <property type="taxonomic scope" value="Bacteria"/>
</dbReference>
<feature type="coiled-coil region" evidence="1">
    <location>
        <begin position="83"/>
        <end position="157"/>
    </location>
</feature>
<sequence length="402" mass="44716">MTPELNPNFPEETTSDAWLTPADAGQDGDAQEPAEDGGEEGVVSEELALPEDLPPMDAMVAAVEEMTPVVVPETVPETETPALEDLVAQKTALEKDIAALQREKAQWYGQQFQQLQREMARLVEEGTRELGQRKAALEKEIEKLERRQERIQQEMRTTFAGASQELAIRVQGFKDYLVGSLQDLVSAADQLELGVGDSWESSSTHGDAIIENADPTPVVSFAEQGFSSQKRQIQALLEQYRTRPDYYGPPWQLRRTFEPVHAERIENWFFTLGGRGAILSLDSRLQNILVGSAAIAILNQLYGDRCRALILAATPERLGEWRRGLQDCLGISRSDFGPDRGIVLFESANALIQRAERLVGDRQMPLVLVDETEEQIDLALLQFPLLLAFAPSYQVGGSNYFS</sequence>
<evidence type="ECO:0000313" key="4">
    <source>
        <dbReference type="Proteomes" id="UP000001425"/>
    </source>
</evidence>
<gene>
    <name evidence="3" type="ordered locus">slr0731</name>
</gene>
<keyword evidence="1" id="KW-0175">Coiled coil</keyword>
<keyword evidence="4" id="KW-1185">Reference proteome</keyword>
<proteinExistence type="predicted"/>
<reference evidence="3 4" key="2">
    <citation type="journal article" date="1996" name="DNA Res.">
        <title>Sequence analysis of the genome of the unicellular cyanobacterium Synechocystis sp. strain PCC6803. II. Sequence determination of the entire genome and assignment of potential protein-coding regions.</title>
        <authorList>
            <person name="Kaneko T."/>
            <person name="Sato S."/>
            <person name="Kotani H."/>
            <person name="Tanaka A."/>
            <person name="Asamizu E."/>
            <person name="Nakamura Y."/>
            <person name="Miyajima N."/>
            <person name="Hirosawa M."/>
            <person name="Sugiura M."/>
            <person name="Sasamoto S."/>
            <person name="Kimura T."/>
            <person name="Hosouchi T."/>
            <person name="Matsuno A."/>
            <person name="Muraki A."/>
            <person name="Nakazaki N."/>
            <person name="Naruo K."/>
            <person name="Okumura S."/>
            <person name="Shimpo S."/>
            <person name="Takeuchi C."/>
            <person name="Wada T."/>
            <person name="Watanabe A."/>
            <person name="Yamada M."/>
            <person name="Yasuda M."/>
            <person name="Tabata S."/>
        </authorList>
    </citation>
    <scope>NUCLEOTIDE SEQUENCE [LARGE SCALE GENOMIC DNA]</scope>
    <source>
        <strain evidence="4">ATCC 27184 / PCC 6803 / Kazusa</strain>
    </source>
</reference>
<evidence type="ECO:0000256" key="2">
    <source>
        <dbReference type="SAM" id="MobiDB-lite"/>
    </source>
</evidence>
<name>P72675_SYNY3</name>
<dbReference type="InParanoid" id="P72675"/>
<dbReference type="EnsemblBacteria" id="BAA16677">
    <property type="protein sequence ID" value="BAA16677"/>
    <property type="gene ID" value="BAA16677"/>
</dbReference>
<protein>
    <submittedName>
        <fullName evidence="3">Slr0731 protein</fullName>
    </submittedName>
</protein>
<evidence type="ECO:0000313" key="3">
    <source>
        <dbReference type="EMBL" id="BAA16677.1"/>
    </source>
</evidence>
<organism evidence="3 4">
    <name type="scientific">Synechocystis sp. (strain ATCC 27184 / PCC 6803 / Kazusa)</name>
    <dbReference type="NCBI Taxonomy" id="1111708"/>
    <lineage>
        <taxon>Bacteria</taxon>
        <taxon>Bacillati</taxon>
        <taxon>Cyanobacteriota</taxon>
        <taxon>Cyanophyceae</taxon>
        <taxon>Synechococcales</taxon>
        <taxon>Merismopediaceae</taxon>
        <taxon>Synechocystis</taxon>
    </lineage>
</organism>
<feature type="compositionally biased region" description="Acidic residues" evidence="2">
    <location>
        <begin position="29"/>
        <end position="42"/>
    </location>
</feature>
<dbReference type="Proteomes" id="UP000001425">
    <property type="component" value="Chromosome"/>
</dbReference>